<protein>
    <recommendedName>
        <fullName evidence="3">Fe2OG dioxygenase domain-containing protein</fullName>
    </recommendedName>
</protein>
<evidence type="ECO:0000313" key="1">
    <source>
        <dbReference type="EMBL" id="POH72872.1"/>
    </source>
</evidence>
<organism evidence="1 2">
    <name type="scientific">Arthrobacter glacialis</name>
    <dbReference type="NCBI Taxonomy" id="1664"/>
    <lineage>
        <taxon>Bacteria</taxon>
        <taxon>Bacillati</taxon>
        <taxon>Actinomycetota</taxon>
        <taxon>Actinomycetes</taxon>
        <taxon>Micrococcales</taxon>
        <taxon>Micrococcaceae</taxon>
        <taxon>Arthrobacter</taxon>
    </lineage>
</organism>
<gene>
    <name evidence="1" type="ORF">CVS27_13465</name>
</gene>
<name>A0A2S3ZV83_ARTGL</name>
<dbReference type="AlphaFoldDB" id="A0A2S3ZV83"/>
<sequence>MITQLRSGAAERLAMGPLAQGGGVIVVDGLPGTTQAAELLAEAMMLYPGADEQRVFEGDGATGRGGAPPRQLFTSGGGLVQDALYAAPWLSDYLSELCGAPVSPTGGRGSYSYYVRPGDYLGLHLDIDACDVTLITVLRDDSPPDDPAGALLVHPGYRGADLDAVRRDPKGGAGMVKAVPGQSIVLLGGLVPHETIPVEERGPRIISALCFRAS</sequence>
<evidence type="ECO:0000313" key="2">
    <source>
        <dbReference type="Proteomes" id="UP000237061"/>
    </source>
</evidence>
<dbReference type="EMBL" id="PPXC01000010">
    <property type="protein sequence ID" value="POH72872.1"/>
    <property type="molecule type" value="Genomic_DNA"/>
</dbReference>
<accession>A0A2S3ZV83</accession>
<dbReference type="Proteomes" id="UP000237061">
    <property type="component" value="Unassembled WGS sequence"/>
</dbReference>
<keyword evidence="2" id="KW-1185">Reference proteome</keyword>
<proteinExistence type="predicted"/>
<dbReference type="RefSeq" id="WP_103466266.1">
    <property type="nucleotide sequence ID" value="NZ_PPXC01000010.1"/>
</dbReference>
<comment type="caution">
    <text evidence="1">The sequence shown here is derived from an EMBL/GenBank/DDBJ whole genome shotgun (WGS) entry which is preliminary data.</text>
</comment>
<reference evidence="1 2" key="1">
    <citation type="submission" date="2018-01" db="EMBL/GenBank/DDBJ databases">
        <title>Arthrobacter sp. nov., from glaciers in China.</title>
        <authorList>
            <person name="Liu Q."/>
            <person name="Xin Y.-H."/>
        </authorList>
    </citation>
    <scope>NUCLEOTIDE SEQUENCE [LARGE SCALE GENOMIC DNA]</scope>
    <source>
        <strain evidence="1 2">HLT2-12-2</strain>
    </source>
</reference>
<evidence type="ECO:0008006" key="3">
    <source>
        <dbReference type="Google" id="ProtNLM"/>
    </source>
</evidence>